<evidence type="ECO:0008006" key="3">
    <source>
        <dbReference type="Google" id="ProtNLM"/>
    </source>
</evidence>
<evidence type="ECO:0000313" key="2">
    <source>
        <dbReference type="Proteomes" id="UP000218811"/>
    </source>
</evidence>
<organism evidence="1 2">
    <name type="scientific">Wolfiporia cocos (strain MD-104)</name>
    <name type="common">Brown rot fungus</name>
    <dbReference type="NCBI Taxonomy" id="742152"/>
    <lineage>
        <taxon>Eukaryota</taxon>
        <taxon>Fungi</taxon>
        <taxon>Dikarya</taxon>
        <taxon>Basidiomycota</taxon>
        <taxon>Agaricomycotina</taxon>
        <taxon>Agaricomycetes</taxon>
        <taxon>Polyporales</taxon>
        <taxon>Phaeolaceae</taxon>
        <taxon>Wolfiporia</taxon>
    </lineage>
</organism>
<reference evidence="1 2" key="1">
    <citation type="journal article" date="2012" name="Science">
        <title>The Paleozoic origin of enzymatic lignin decomposition reconstructed from 31 fungal genomes.</title>
        <authorList>
            <person name="Floudas D."/>
            <person name="Binder M."/>
            <person name="Riley R."/>
            <person name="Barry K."/>
            <person name="Blanchette R.A."/>
            <person name="Henrissat B."/>
            <person name="Martinez A.T."/>
            <person name="Otillar R."/>
            <person name="Spatafora J.W."/>
            <person name="Yadav J.S."/>
            <person name="Aerts A."/>
            <person name="Benoit I."/>
            <person name="Boyd A."/>
            <person name="Carlson A."/>
            <person name="Copeland A."/>
            <person name="Coutinho P.M."/>
            <person name="de Vries R.P."/>
            <person name="Ferreira P."/>
            <person name="Findley K."/>
            <person name="Foster B."/>
            <person name="Gaskell J."/>
            <person name="Glotzer D."/>
            <person name="Gorecki P."/>
            <person name="Heitman J."/>
            <person name="Hesse C."/>
            <person name="Hori C."/>
            <person name="Igarashi K."/>
            <person name="Jurgens J.A."/>
            <person name="Kallen N."/>
            <person name="Kersten P."/>
            <person name="Kohler A."/>
            <person name="Kuees U."/>
            <person name="Kumar T.K.A."/>
            <person name="Kuo A."/>
            <person name="LaButti K."/>
            <person name="Larrondo L.F."/>
            <person name="Lindquist E."/>
            <person name="Ling A."/>
            <person name="Lombard V."/>
            <person name="Lucas S."/>
            <person name="Lundell T."/>
            <person name="Martin R."/>
            <person name="McLaughlin D.J."/>
            <person name="Morgenstern I."/>
            <person name="Morin E."/>
            <person name="Murat C."/>
            <person name="Nagy L.G."/>
            <person name="Nolan M."/>
            <person name="Ohm R.A."/>
            <person name="Patyshakuliyeva A."/>
            <person name="Rokas A."/>
            <person name="Ruiz-Duenas F.J."/>
            <person name="Sabat G."/>
            <person name="Salamov A."/>
            <person name="Samejima M."/>
            <person name="Schmutz J."/>
            <person name="Slot J.C."/>
            <person name="St John F."/>
            <person name="Stenlid J."/>
            <person name="Sun H."/>
            <person name="Sun S."/>
            <person name="Syed K."/>
            <person name="Tsang A."/>
            <person name="Wiebenga A."/>
            <person name="Young D."/>
            <person name="Pisabarro A."/>
            <person name="Eastwood D.C."/>
            <person name="Martin F."/>
            <person name="Cullen D."/>
            <person name="Grigoriev I.V."/>
            <person name="Hibbett D.S."/>
        </authorList>
    </citation>
    <scope>NUCLEOTIDE SEQUENCE [LARGE SCALE GENOMIC DNA]</scope>
    <source>
        <strain evidence="1 2">MD-104</strain>
    </source>
</reference>
<accession>A0A2H3JCG1</accession>
<protein>
    <recommendedName>
        <fullName evidence="3">F-box domain-containing protein</fullName>
    </recommendedName>
</protein>
<evidence type="ECO:0000313" key="1">
    <source>
        <dbReference type="EMBL" id="PCH35358.1"/>
    </source>
</evidence>
<dbReference type="OrthoDB" id="2998779at2759"/>
<dbReference type="AlphaFoldDB" id="A0A2H3JCG1"/>
<sequence length="303" mass="34048">MQTHFFGHIAVFLEASLGNIETCAKLCLVCKTSQEWMTPLLYETVALTSSSTIRAFARTLKSTSHPPRKCDRPTHGGLGDRVCYLWIGPTTSTAEHDLPYASTHWSIDDLQAILMHCSCLRSLAIVNLAQHLNFRINSCIPSTVENIYLGPVHGSLDLPRLPCLQNLRSITSLDTFFSMDEMQTIVASPYLQRVRRFYGTPAHIDWAFRQLSCLRRAGTLEELQVVCCDNSIDDATEVLKHYKEAYVAHADERVLLVARAHPVYWQIDGIGSLHQDWLSVVNSSVVETMPQASFKMISPQLNV</sequence>
<dbReference type="EMBL" id="KB467843">
    <property type="protein sequence ID" value="PCH35358.1"/>
    <property type="molecule type" value="Genomic_DNA"/>
</dbReference>
<dbReference type="Proteomes" id="UP000218811">
    <property type="component" value="Unassembled WGS sequence"/>
</dbReference>
<keyword evidence="2" id="KW-1185">Reference proteome</keyword>
<name>A0A2H3JCG1_WOLCO</name>
<gene>
    <name evidence="1" type="ORF">WOLCODRAFT_166222</name>
</gene>
<dbReference type="OMA" id="AFDQLEC"/>
<proteinExistence type="predicted"/>